<evidence type="ECO:0000256" key="5">
    <source>
        <dbReference type="ARBA" id="ARBA00047925"/>
    </source>
</evidence>
<keyword evidence="2 6" id="KW-0418">Kinase</keyword>
<dbReference type="GO" id="GO:0005524">
    <property type="term" value="F:ATP binding"/>
    <property type="evidence" value="ECO:0007669"/>
    <property type="project" value="UniProtKB-KW"/>
</dbReference>
<feature type="binding site" evidence="6">
    <location>
        <position position="237"/>
    </location>
    <ligand>
        <name>NAD(+)</name>
        <dbReference type="ChEBI" id="CHEBI:57540"/>
    </ligand>
</feature>
<protein>
    <recommendedName>
        <fullName evidence="6">NAD kinase</fullName>
        <ecNumber evidence="6">2.7.1.23</ecNumber>
    </recommendedName>
    <alternativeName>
        <fullName evidence="6">ATP-dependent NAD kinase</fullName>
    </alternativeName>
</protein>
<evidence type="ECO:0000256" key="2">
    <source>
        <dbReference type="ARBA" id="ARBA00022777"/>
    </source>
</evidence>
<feature type="binding site" evidence="6">
    <location>
        <begin position="136"/>
        <end position="137"/>
    </location>
    <ligand>
        <name>NAD(+)</name>
        <dbReference type="ChEBI" id="CHEBI:57540"/>
    </ligand>
</feature>
<keyword evidence="6" id="KW-0067">ATP-binding</keyword>
<dbReference type="Pfam" id="PF20143">
    <property type="entry name" value="NAD_kinase_C"/>
    <property type="match status" value="1"/>
</dbReference>
<dbReference type="Proteomes" id="UP000324209">
    <property type="component" value="Chromosome"/>
</dbReference>
<dbReference type="GO" id="GO:0005737">
    <property type="term" value="C:cytoplasm"/>
    <property type="evidence" value="ECO:0007669"/>
    <property type="project" value="UniProtKB-SubCell"/>
</dbReference>
<feature type="binding site" evidence="6">
    <location>
        <begin position="62"/>
        <end position="63"/>
    </location>
    <ligand>
        <name>NAD(+)</name>
        <dbReference type="ChEBI" id="CHEBI:57540"/>
    </ligand>
</feature>
<organism evidence="7 8">
    <name type="scientific">Oceanispirochaeta crateris</name>
    <dbReference type="NCBI Taxonomy" id="2518645"/>
    <lineage>
        <taxon>Bacteria</taxon>
        <taxon>Pseudomonadati</taxon>
        <taxon>Spirochaetota</taxon>
        <taxon>Spirochaetia</taxon>
        <taxon>Spirochaetales</taxon>
        <taxon>Spirochaetaceae</taxon>
        <taxon>Oceanispirochaeta</taxon>
    </lineage>
</organism>
<evidence type="ECO:0000256" key="1">
    <source>
        <dbReference type="ARBA" id="ARBA00022679"/>
    </source>
</evidence>
<feature type="binding site" evidence="6">
    <location>
        <position position="147"/>
    </location>
    <ligand>
        <name>NAD(+)</name>
        <dbReference type="ChEBI" id="CHEBI:57540"/>
    </ligand>
</feature>
<gene>
    <name evidence="6" type="primary">nadK</name>
    <name evidence="7" type="ORF">EXM22_07925</name>
</gene>
<dbReference type="GO" id="GO:0019674">
    <property type="term" value="P:NAD+ metabolic process"/>
    <property type="evidence" value="ECO:0007669"/>
    <property type="project" value="InterPro"/>
</dbReference>
<dbReference type="Pfam" id="PF01513">
    <property type="entry name" value="NAD_kinase"/>
    <property type="match status" value="1"/>
</dbReference>
<dbReference type="EMBL" id="CP036150">
    <property type="protein sequence ID" value="QEN07920.1"/>
    <property type="molecule type" value="Genomic_DNA"/>
</dbReference>
<dbReference type="InterPro" id="IPR016064">
    <property type="entry name" value="NAD/diacylglycerol_kinase_sf"/>
</dbReference>
<keyword evidence="8" id="KW-1185">Reference proteome</keyword>
<comment type="caution">
    <text evidence="6">Lacks conserved residue(s) required for the propagation of feature annotation.</text>
</comment>
<dbReference type="EC" id="2.7.1.23" evidence="6"/>
<dbReference type="InterPro" id="IPR017438">
    <property type="entry name" value="ATP-NAD_kinase_N"/>
</dbReference>
<keyword evidence="6" id="KW-0963">Cytoplasm</keyword>
<keyword evidence="3 6" id="KW-0521">NADP</keyword>
<feature type="binding site" evidence="6">
    <location>
        <position position="164"/>
    </location>
    <ligand>
        <name>NAD(+)</name>
        <dbReference type="ChEBI" id="CHEBI:57540"/>
    </ligand>
</feature>
<dbReference type="SUPFAM" id="SSF111331">
    <property type="entry name" value="NAD kinase/diacylglycerol kinase-like"/>
    <property type="match status" value="1"/>
</dbReference>
<feature type="binding site" evidence="6">
    <location>
        <position position="166"/>
    </location>
    <ligand>
        <name>NAD(+)</name>
        <dbReference type="ChEBI" id="CHEBI:57540"/>
    </ligand>
</feature>
<dbReference type="GO" id="GO:0051287">
    <property type="term" value="F:NAD binding"/>
    <property type="evidence" value="ECO:0007669"/>
    <property type="project" value="UniProtKB-ARBA"/>
</dbReference>
<comment type="similarity">
    <text evidence="6">Belongs to the NAD kinase family.</text>
</comment>
<comment type="subcellular location">
    <subcellularLocation>
        <location evidence="6">Cytoplasm</location>
    </subcellularLocation>
</comment>
<keyword evidence="4 6" id="KW-0520">NAD</keyword>
<keyword evidence="1 6" id="KW-0808">Transferase</keyword>
<dbReference type="Gene3D" id="3.40.50.10330">
    <property type="entry name" value="Probable inorganic polyphosphate/atp-NAD kinase, domain 1"/>
    <property type="match status" value="1"/>
</dbReference>
<evidence type="ECO:0000313" key="8">
    <source>
        <dbReference type="Proteomes" id="UP000324209"/>
    </source>
</evidence>
<comment type="catalytic activity">
    <reaction evidence="5 6">
        <text>NAD(+) + ATP = ADP + NADP(+) + H(+)</text>
        <dbReference type="Rhea" id="RHEA:18629"/>
        <dbReference type="ChEBI" id="CHEBI:15378"/>
        <dbReference type="ChEBI" id="CHEBI:30616"/>
        <dbReference type="ChEBI" id="CHEBI:57540"/>
        <dbReference type="ChEBI" id="CHEBI:58349"/>
        <dbReference type="ChEBI" id="CHEBI:456216"/>
        <dbReference type="EC" id="2.7.1.23"/>
    </reaction>
</comment>
<evidence type="ECO:0000313" key="7">
    <source>
        <dbReference type="EMBL" id="QEN07920.1"/>
    </source>
</evidence>
<dbReference type="HAMAP" id="MF_00361">
    <property type="entry name" value="NAD_kinase"/>
    <property type="match status" value="1"/>
</dbReference>
<evidence type="ECO:0000256" key="4">
    <source>
        <dbReference type="ARBA" id="ARBA00023027"/>
    </source>
</evidence>
<sequence length="283" mass="31034">MAAVKSALIITNLSKDRAAVLRDQIRTYLIDRGVQIHEHSFSGNPGKYEIKKSDLAIVLGGDGTVLYSARLCVGMNMPILAVNLGTFGFLAEVNPDEWEQAFESYQNGTMGISHRIMLNTVLRRDGKDIASFCCLNDCVITSTGMAKIVNLKVNISNQEVIEYRADGIILATSTGSTAYSMAAGGPIVHPELSSMIVNPINPFTLSNRPLVIPADEEVTILVSKQQRTNLILTLDGQDVIPLLPGDEVITRKHNCSADLLSFKKMNFYEVVRKKLDWKGGPHD</sequence>
<keyword evidence="6" id="KW-0547">Nucleotide-binding</keyword>
<dbReference type="KEGG" id="ock:EXM22_07925"/>
<evidence type="ECO:0000256" key="6">
    <source>
        <dbReference type="HAMAP-Rule" id="MF_00361"/>
    </source>
</evidence>
<dbReference type="Gene3D" id="2.60.200.30">
    <property type="entry name" value="Probable inorganic polyphosphate/atp-NAD kinase, domain 2"/>
    <property type="match status" value="1"/>
</dbReference>
<dbReference type="PANTHER" id="PTHR20275:SF0">
    <property type="entry name" value="NAD KINASE"/>
    <property type="match status" value="1"/>
</dbReference>
<dbReference type="GO" id="GO:0046872">
    <property type="term" value="F:metal ion binding"/>
    <property type="evidence" value="ECO:0007669"/>
    <property type="project" value="UniProtKB-UniRule"/>
</dbReference>
<comment type="function">
    <text evidence="6">Involved in the regulation of the intracellular balance of NAD and NADP, and is a key enzyme in the biosynthesis of NADP. Catalyzes specifically the phosphorylation on 2'-hydroxyl of the adenosine moiety of NAD to yield NADP.</text>
</comment>
<feature type="active site" description="Proton acceptor" evidence="6">
    <location>
        <position position="62"/>
    </location>
</feature>
<dbReference type="AlphaFoldDB" id="A0A5C1QLR3"/>
<name>A0A5C1QLR3_9SPIO</name>
<dbReference type="InterPro" id="IPR017437">
    <property type="entry name" value="ATP-NAD_kinase_PpnK-typ_C"/>
</dbReference>
<dbReference type="GO" id="GO:0006741">
    <property type="term" value="P:NADP+ biosynthetic process"/>
    <property type="evidence" value="ECO:0007669"/>
    <property type="project" value="UniProtKB-UniRule"/>
</dbReference>
<comment type="cofactor">
    <cofactor evidence="6">
        <name>a divalent metal cation</name>
        <dbReference type="ChEBI" id="CHEBI:60240"/>
    </cofactor>
</comment>
<dbReference type="InterPro" id="IPR002504">
    <property type="entry name" value="NADK"/>
</dbReference>
<dbReference type="RefSeq" id="WP_149486000.1">
    <property type="nucleotide sequence ID" value="NZ_CP036150.1"/>
</dbReference>
<dbReference type="OrthoDB" id="9774737at2"/>
<reference evidence="7 8" key="1">
    <citation type="submission" date="2019-02" db="EMBL/GenBank/DDBJ databases">
        <title>Complete Genome Sequence and Methylome Analysis of free living Spirochaetas.</title>
        <authorList>
            <person name="Fomenkov A."/>
            <person name="Dubinina G."/>
            <person name="Leshcheva N."/>
            <person name="Mikheeva N."/>
            <person name="Grabovich M."/>
            <person name="Vincze T."/>
            <person name="Roberts R.J."/>
        </authorList>
    </citation>
    <scope>NUCLEOTIDE SEQUENCE [LARGE SCALE GENOMIC DNA]</scope>
    <source>
        <strain evidence="7 8">K2</strain>
    </source>
</reference>
<dbReference type="PANTHER" id="PTHR20275">
    <property type="entry name" value="NAD KINASE"/>
    <property type="match status" value="1"/>
</dbReference>
<accession>A0A5C1QLR3</accession>
<dbReference type="GO" id="GO:0003951">
    <property type="term" value="F:NAD+ kinase activity"/>
    <property type="evidence" value="ECO:0007669"/>
    <property type="project" value="UniProtKB-UniRule"/>
</dbReference>
<proteinExistence type="inferred from homology"/>
<evidence type="ECO:0000256" key="3">
    <source>
        <dbReference type="ARBA" id="ARBA00022857"/>
    </source>
</evidence>